<dbReference type="GeneID" id="93730477"/>
<evidence type="ECO:0000256" key="2">
    <source>
        <dbReference type="ARBA" id="ARBA00022475"/>
    </source>
</evidence>
<dbReference type="KEGG" id="sclf:BB341_13645"/>
<dbReference type="OrthoDB" id="3405625at2"/>
<evidence type="ECO:0000256" key="1">
    <source>
        <dbReference type="ARBA" id="ARBA00004651"/>
    </source>
</evidence>
<protein>
    <submittedName>
        <fullName evidence="8">Putative integral membrane protein</fullName>
    </submittedName>
</protein>
<gene>
    <name evidence="8" type="ORF">SCLAV_2987</name>
</gene>
<keyword evidence="3" id="KW-0812">Transmembrane</keyword>
<dbReference type="Pfam" id="PF02687">
    <property type="entry name" value="FtsX"/>
    <property type="match status" value="1"/>
</dbReference>
<feature type="domain" description="ABC3 transporter permease C-terminal" evidence="7">
    <location>
        <begin position="320"/>
        <end position="423"/>
    </location>
</feature>
<keyword evidence="2" id="KW-1003">Cell membrane</keyword>
<keyword evidence="9" id="KW-1185">Reference proteome</keyword>
<evidence type="ECO:0000256" key="3">
    <source>
        <dbReference type="ARBA" id="ARBA00022692"/>
    </source>
</evidence>
<dbReference type="InterPro" id="IPR038766">
    <property type="entry name" value="Membrane_comp_ABC_pdt"/>
</dbReference>
<accession>B5GU56</accession>
<dbReference type="InterPro" id="IPR003838">
    <property type="entry name" value="ABC3_permease_C"/>
</dbReference>
<evidence type="ECO:0000313" key="9">
    <source>
        <dbReference type="Proteomes" id="UP000002357"/>
    </source>
</evidence>
<dbReference type="PANTHER" id="PTHR30287">
    <property type="entry name" value="MEMBRANE COMPONENT OF PREDICTED ABC SUPERFAMILY METABOLITE UPTAKE TRANSPORTER"/>
    <property type="match status" value="1"/>
</dbReference>
<keyword evidence="4" id="KW-1133">Transmembrane helix</keyword>
<proteinExistence type="predicted"/>
<evidence type="ECO:0000313" key="8">
    <source>
        <dbReference type="EMBL" id="EFG08058.1"/>
    </source>
</evidence>
<dbReference type="RefSeq" id="WP_003955362.1">
    <property type="nucleotide sequence ID" value="NZ_CM000913.1"/>
</dbReference>
<comment type="subcellular location">
    <subcellularLocation>
        <location evidence="1">Cell membrane</location>
        <topology evidence="1">Multi-pass membrane protein</topology>
    </subcellularLocation>
</comment>
<evidence type="ECO:0000259" key="7">
    <source>
        <dbReference type="Pfam" id="PF02687"/>
    </source>
</evidence>
<evidence type="ECO:0000256" key="4">
    <source>
        <dbReference type="ARBA" id="ARBA00022989"/>
    </source>
</evidence>
<dbReference type="EMBL" id="CM000913">
    <property type="protein sequence ID" value="EFG08058.1"/>
    <property type="molecule type" value="Genomic_DNA"/>
</dbReference>
<dbReference type="STRING" id="1901.BB341_13645"/>
<organism evidence="8 9">
    <name type="scientific">Streptomyces clavuligerus</name>
    <dbReference type="NCBI Taxonomy" id="1901"/>
    <lineage>
        <taxon>Bacteria</taxon>
        <taxon>Bacillati</taxon>
        <taxon>Actinomycetota</taxon>
        <taxon>Actinomycetes</taxon>
        <taxon>Kitasatosporales</taxon>
        <taxon>Streptomycetaceae</taxon>
        <taxon>Streptomyces</taxon>
    </lineage>
</organism>
<keyword evidence="5" id="KW-0472">Membrane</keyword>
<dbReference type="eggNOG" id="COG0577">
    <property type="taxonomic scope" value="Bacteria"/>
</dbReference>
<name>B5GU56_STRCL</name>
<evidence type="ECO:0000256" key="6">
    <source>
        <dbReference type="SAM" id="MobiDB-lite"/>
    </source>
</evidence>
<feature type="region of interest" description="Disordered" evidence="6">
    <location>
        <begin position="78"/>
        <end position="108"/>
    </location>
</feature>
<sequence>MRSWYHSWLAAIRIARRDAWRAKGRSLLVLAMLTLPIIGVSAADVTYRSSNLSTEAQLERQIGTADARVMDYDTGGEAVFQSPDNEETDRAKQYGENDELPTGPADITKALPAGAASLTDTYGSAKVHTKHGLLSTSVRELKSSDPMAGPIMPLLDGRYPTAPDEVAVTGLFLKNSGLKLGSTITVRQLERTYTIVGSYELPSELNTDQINALPGALLEPLRKALEKAELPSSTSSTSYLVKIDGGFTWNMVKEANQHGVTVTSRDVILDPPPDSEVPLFQKKGYQPGMTYQTMDEGALMVLATVVVMALLEICLLAGPAFAVGARRSRRQLGLVGANGGDRRHIRAIVLSGGLVLGAVAAVVGTVLGIALTYVARPWLEEYSGSRFDALELRPLELLGIALLAVLTGLAAALIPAVNASRQPVLASLTGRRGVRKSNRVLPTVGLIAVVLGAAAAFFGTTMSDGFLLIAGGSAIAELGVVAMTPALVGVFGRIGRFLPLSPRLALRDAVRNRGRTAPAVAAVLAAVAGTVAVATYAASMDAQSEAKYYPRLPYGTAALTLGSEGAAQHENAARAAVEKSFPVALRADVRRIAVGNPNCSVHGSYADNPGSCGESELLVPTANVCPIHAADPARPGESLEETFTAAERRKLVDSDWRCASRRGETYSEVNTLIGDASLLKVLKIDDPAAAKALAAGKAVVLDRRYLDAKNTIGIQLITDVAAANKAREKSQTPPGRVVKLPAYQLDSKAQGYGIQAIVPPAAAEAAKITTAPYGAYYTLDRLPRSEETQRLDAELARIGIEDFPFVESGFQSDNNVMMLALAVFAGLITIGAAGIATGLSQADAEADLKTLAAVGAPPRVRRTLSGFQCGVVAAMGVVLGSATGVVPAIGLVLADRRSQTTGWKESVAEGYADLADKPYVPIELPWLTLGVLVIAVPLGAALLAALVTRSRGALARREAS</sequence>
<evidence type="ECO:0000256" key="5">
    <source>
        <dbReference type="ARBA" id="ARBA00023136"/>
    </source>
</evidence>
<reference evidence="8 9" key="1">
    <citation type="journal article" date="2010" name="Genome Biol. Evol.">
        <title>The sequence of a 1.8-mb bacterial linear plasmid reveals a rich evolutionary reservoir of secondary metabolic pathways.</title>
        <authorList>
            <person name="Medema M.H."/>
            <person name="Trefzer A."/>
            <person name="Kovalchuk A."/>
            <person name="van den Berg M."/>
            <person name="Mueller U."/>
            <person name="Heijne W."/>
            <person name="Wu L."/>
            <person name="Alam M.T."/>
            <person name="Ronning C.M."/>
            <person name="Nierman W.C."/>
            <person name="Bovenberg R.A.L."/>
            <person name="Breitling R."/>
            <person name="Takano E."/>
        </authorList>
    </citation>
    <scope>NUCLEOTIDE SEQUENCE [LARGE SCALE GENOMIC DNA]</scope>
    <source>
        <strain evidence="9">ATCC 27064 / DSM 738 / JCM 4710 / NBRC 13307 / NCIMB 12785 / NRRL 3585 / VKM Ac-602</strain>
    </source>
</reference>
<dbReference type="PANTHER" id="PTHR30287:SF2">
    <property type="entry name" value="BLL1001 PROTEIN"/>
    <property type="match status" value="1"/>
</dbReference>
<dbReference type="GO" id="GO:0005886">
    <property type="term" value="C:plasma membrane"/>
    <property type="evidence" value="ECO:0007669"/>
    <property type="project" value="UniProtKB-SubCell"/>
</dbReference>
<dbReference type="AlphaFoldDB" id="B5GU56"/>
<dbReference type="Proteomes" id="UP000002357">
    <property type="component" value="Chromosome"/>
</dbReference>